<comment type="caution">
    <text evidence="1">The sequence shown here is derived from an EMBL/GenBank/DDBJ whole genome shotgun (WGS) entry which is preliminary data.</text>
</comment>
<dbReference type="Proteomes" id="UP000789405">
    <property type="component" value="Unassembled WGS sequence"/>
</dbReference>
<feature type="non-terminal residue" evidence="1">
    <location>
        <position position="91"/>
    </location>
</feature>
<protein>
    <submittedName>
        <fullName evidence="1">26381_t:CDS:1</fullName>
    </submittedName>
</protein>
<proteinExistence type="predicted"/>
<gene>
    <name evidence="1" type="ORF">DERYTH_LOCUS4114</name>
</gene>
<dbReference type="AlphaFoldDB" id="A0A9N9FCU1"/>
<dbReference type="EMBL" id="CAJVPY010001540">
    <property type="protein sequence ID" value="CAG8526123.1"/>
    <property type="molecule type" value="Genomic_DNA"/>
</dbReference>
<name>A0A9N9FCU1_9GLOM</name>
<accession>A0A9N9FCU1</accession>
<sequence>QMRKNILKEPLLNTYWDVTNQQEQLDFTPTQETSNQLCKNTTKQNKVLLNNKYKKSKKTGVKQSSRIGRLGYGEYKIVVAGKLSKKNDRWA</sequence>
<keyword evidence="2" id="KW-1185">Reference proteome</keyword>
<evidence type="ECO:0000313" key="1">
    <source>
        <dbReference type="EMBL" id="CAG8526123.1"/>
    </source>
</evidence>
<reference evidence="1" key="1">
    <citation type="submission" date="2021-06" db="EMBL/GenBank/DDBJ databases">
        <authorList>
            <person name="Kallberg Y."/>
            <person name="Tangrot J."/>
            <person name="Rosling A."/>
        </authorList>
    </citation>
    <scope>NUCLEOTIDE SEQUENCE</scope>
    <source>
        <strain evidence="1">MA453B</strain>
    </source>
</reference>
<organism evidence="1 2">
    <name type="scientific">Dentiscutata erythropus</name>
    <dbReference type="NCBI Taxonomy" id="1348616"/>
    <lineage>
        <taxon>Eukaryota</taxon>
        <taxon>Fungi</taxon>
        <taxon>Fungi incertae sedis</taxon>
        <taxon>Mucoromycota</taxon>
        <taxon>Glomeromycotina</taxon>
        <taxon>Glomeromycetes</taxon>
        <taxon>Diversisporales</taxon>
        <taxon>Gigasporaceae</taxon>
        <taxon>Dentiscutata</taxon>
    </lineage>
</organism>
<evidence type="ECO:0000313" key="2">
    <source>
        <dbReference type="Proteomes" id="UP000789405"/>
    </source>
</evidence>